<proteinExistence type="inferred from homology"/>
<protein>
    <submittedName>
        <fullName evidence="4">Uncharacterized protein LOC109726402</fullName>
    </submittedName>
</protein>
<feature type="compositionally biased region" description="Polar residues" evidence="2">
    <location>
        <begin position="167"/>
        <end position="181"/>
    </location>
</feature>
<reference evidence="4" key="2">
    <citation type="submission" date="2025-08" db="UniProtKB">
        <authorList>
            <consortium name="RefSeq"/>
        </authorList>
    </citation>
    <scope>IDENTIFICATION</scope>
    <source>
        <tissue evidence="4">Leaf</tissue>
    </source>
</reference>
<evidence type="ECO:0000313" key="4">
    <source>
        <dbReference type="RefSeq" id="XP_020111560.1"/>
    </source>
</evidence>
<dbReference type="OrthoDB" id="684536at2759"/>
<gene>
    <name evidence="4" type="primary">LOC109726402</name>
</gene>
<dbReference type="GO" id="GO:0010150">
    <property type="term" value="P:leaf senescence"/>
    <property type="evidence" value="ECO:0007669"/>
    <property type="project" value="UniProtKB-ARBA"/>
</dbReference>
<dbReference type="Pfam" id="PF04520">
    <property type="entry name" value="Senescence_reg"/>
    <property type="match status" value="1"/>
</dbReference>
<dbReference type="AlphaFoldDB" id="A0A6P5H0K9"/>
<dbReference type="PANTHER" id="PTHR33083:SF116">
    <property type="entry name" value="OS04G0413900 PROTEIN"/>
    <property type="match status" value="1"/>
</dbReference>
<dbReference type="PANTHER" id="PTHR33083">
    <property type="entry name" value="EXPRESSED PROTEIN"/>
    <property type="match status" value="1"/>
</dbReference>
<comment type="similarity">
    <text evidence="1">Belongs to the senescence regulator S40 family.</text>
</comment>
<dbReference type="InterPro" id="IPR007608">
    <property type="entry name" value="Senescence_reg_S40"/>
</dbReference>
<evidence type="ECO:0000256" key="2">
    <source>
        <dbReference type="SAM" id="MobiDB-lite"/>
    </source>
</evidence>
<feature type="compositionally biased region" description="Low complexity" evidence="2">
    <location>
        <begin position="131"/>
        <end position="153"/>
    </location>
</feature>
<evidence type="ECO:0000313" key="3">
    <source>
        <dbReference type="Proteomes" id="UP000515123"/>
    </source>
</evidence>
<name>A0A6P5H0K9_ANACO</name>
<reference evidence="3" key="1">
    <citation type="journal article" date="2015" name="Nat. Genet.">
        <title>The pineapple genome and the evolution of CAM photosynthesis.</title>
        <authorList>
            <person name="Ming R."/>
            <person name="VanBuren R."/>
            <person name="Wai C.M."/>
            <person name="Tang H."/>
            <person name="Schatz M.C."/>
            <person name="Bowers J.E."/>
            <person name="Lyons E."/>
            <person name="Wang M.L."/>
            <person name="Chen J."/>
            <person name="Biggers E."/>
            <person name="Zhang J."/>
            <person name="Huang L."/>
            <person name="Zhang L."/>
            <person name="Miao W."/>
            <person name="Zhang J."/>
            <person name="Ye Z."/>
            <person name="Miao C."/>
            <person name="Lin Z."/>
            <person name="Wang H."/>
            <person name="Zhou H."/>
            <person name="Yim W.C."/>
            <person name="Priest H.D."/>
            <person name="Zheng C."/>
            <person name="Woodhouse M."/>
            <person name="Edger P.P."/>
            <person name="Guyot R."/>
            <person name="Guo H.B."/>
            <person name="Guo H."/>
            <person name="Zheng G."/>
            <person name="Singh R."/>
            <person name="Sharma A."/>
            <person name="Min X."/>
            <person name="Zheng Y."/>
            <person name="Lee H."/>
            <person name="Gurtowski J."/>
            <person name="Sedlazeck F.J."/>
            <person name="Harkess A."/>
            <person name="McKain M.R."/>
            <person name="Liao Z."/>
            <person name="Fang J."/>
            <person name="Liu J."/>
            <person name="Zhang X."/>
            <person name="Zhang Q."/>
            <person name="Hu W."/>
            <person name="Qin Y."/>
            <person name="Wang K."/>
            <person name="Chen L.Y."/>
            <person name="Shirley N."/>
            <person name="Lin Y.R."/>
            <person name="Liu L.Y."/>
            <person name="Hernandez A.G."/>
            <person name="Wright C.L."/>
            <person name="Bulone V."/>
            <person name="Tuskan G.A."/>
            <person name="Heath K."/>
            <person name="Zee F."/>
            <person name="Moore P.H."/>
            <person name="Sunkar R."/>
            <person name="Leebens-Mack J.H."/>
            <person name="Mockler T."/>
            <person name="Bennetzen J.L."/>
            <person name="Freeling M."/>
            <person name="Sankoff D."/>
            <person name="Paterson A.H."/>
            <person name="Zhu X."/>
            <person name="Yang X."/>
            <person name="Smith J.A."/>
            <person name="Cushman J.C."/>
            <person name="Paull R.E."/>
            <person name="Yu Q."/>
        </authorList>
    </citation>
    <scope>NUCLEOTIDE SEQUENCE [LARGE SCALE GENOMIC DNA]</scope>
    <source>
        <strain evidence="3">cv. F153</strain>
    </source>
</reference>
<sequence length="267" mass="27624">METFRHQRSPGSDRFLGLFSPAPAASGGGGGGVAGDELHEDEVFWTTPAPDPPTEPSRSRKPSPATANRVPNPSPATAAFGGAAGGGGGAVLRRVPDRSFGILAALAEDDRKRAAVTASSSAPFVHRKATFAAAPSASASASASASTSPSSSAWAIPAVPKPKSEFSRSATAGSKIYQQSAPVKVPVRPTRPRKGSGELAVDDDDDEGYRGEAEMLPPHEIVARAWGDGTPMMTSSVLEGVGRTLKGRDLRRVRNAVLRQTGFLDNV</sequence>
<feature type="region of interest" description="Disordered" evidence="2">
    <location>
        <begin position="131"/>
        <end position="212"/>
    </location>
</feature>
<organism evidence="3 4">
    <name type="scientific">Ananas comosus</name>
    <name type="common">Pineapple</name>
    <name type="synonym">Ananas ananas</name>
    <dbReference type="NCBI Taxonomy" id="4615"/>
    <lineage>
        <taxon>Eukaryota</taxon>
        <taxon>Viridiplantae</taxon>
        <taxon>Streptophyta</taxon>
        <taxon>Embryophyta</taxon>
        <taxon>Tracheophyta</taxon>
        <taxon>Spermatophyta</taxon>
        <taxon>Magnoliopsida</taxon>
        <taxon>Liliopsida</taxon>
        <taxon>Poales</taxon>
        <taxon>Bromeliaceae</taxon>
        <taxon>Bromelioideae</taxon>
        <taxon>Ananas</taxon>
    </lineage>
</organism>
<keyword evidence="3" id="KW-1185">Reference proteome</keyword>
<feature type="region of interest" description="Disordered" evidence="2">
    <location>
        <begin position="1"/>
        <end position="92"/>
    </location>
</feature>
<dbReference type="RefSeq" id="XP_020111560.1">
    <property type="nucleotide sequence ID" value="XM_020255971.1"/>
</dbReference>
<dbReference type="Gramene" id="Aco007812.1.mrna1">
    <property type="protein sequence ID" value="Aco007812.1.mrna1.cds1"/>
    <property type="gene ID" value="Aco007812.1.path1"/>
</dbReference>
<accession>A0A6P5H0K9</accession>
<dbReference type="GeneID" id="109726402"/>
<evidence type="ECO:0000256" key="1">
    <source>
        <dbReference type="ARBA" id="ARBA00034773"/>
    </source>
</evidence>
<dbReference type="Proteomes" id="UP000515123">
    <property type="component" value="Linkage group 21"/>
</dbReference>